<comment type="similarity">
    <text evidence="3">In the N-terminal section; belongs to the DHBP synthase family.</text>
</comment>
<dbReference type="PANTHER" id="PTHR21327:SF47">
    <property type="entry name" value="GTP CYCLOHYDROLASE II DOMAIN-CONTAINING PROTEIN"/>
    <property type="match status" value="1"/>
</dbReference>
<dbReference type="SUPFAM" id="SSF142695">
    <property type="entry name" value="RibA-like"/>
    <property type="match status" value="1"/>
</dbReference>
<sequence>MGDVYSSSSEENEDTQCLVEEMSTPFVAETLLPTGTGFFRVRAYRHVEVETGQIIMEPLAIISGEVEEMEEVPIRVHDACFTSEVLGSLKCDCSEQLNMALEYMQENGPGLVIYLQQEGRGVGLANKIAAYAMQEKGLDTVDANRALGLPDDCREYTAVANILSGLNVKSIRLMTNNPRKINLLTALGIEISGRIPSIATSNKFNEGYLDAKEKRMDHLLDGRFRQDLQDKH</sequence>
<keyword evidence="9" id="KW-0378">Hydrolase</keyword>
<dbReference type="EC" id="3.5.4.25" evidence="5"/>
<evidence type="ECO:0000256" key="8">
    <source>
        <dbReference type="ARBA" id="ARBA00022741"/>
    </source>
</evidence>
<feature type="domain" description="GTP cyclohydrolase II" evidence="13">
    <location>
        <begin position="28"/>
        <end position="196"/>
    </location>
</feature>
<comment type="similarity">
    <text evidence="4">In the C-terminal section; belongs to the GTP cyclohydrolase II family.</text>
</comment>
<dbReference type="Gene3D" id="3.40.50.10990">
    <property type="entry name" value="GTP cyclohydrolase II"/>
    <property type="match status" value="1"/>
</dbReference>
<keyword evidence="11" id="KW-0342">GTP-binding</keyword>
<dbReference type="InterPro" id="IPR036144">
    <property type="entry name" value="RibA-like_sf"/>
</dbReference>
<evidence type="ECO:0000259" key="13">
    <source>
        <dbReference type="Pfam" id="PF00925"/>
    </source>
</evidence>
<dbReference type="Proteomes" id="UP001190700">
    <property type="component" value="Unassembled WGS sequence"/>
</dbReference>
<accession>A0AAE0FDH9</accession>
<name>A0AAE0FDH9_9CHLO</name>
<evidence type="ECO:0000256" key="9">
    <source>
        <dbReference type="ARBA" id="ARBA00022801"/>
    </source>
</evidence>
<dbReference type="GO" id="GO:0005829">
    <property type="term" value="C:cytosol"/>
    <property type="evidence" value="ECO:0007669"/>
    <property type="project" value="TreeGrafter"/>
</dbReference>
<keyword evidence="8" id="KW-0547">Nucleotide-binding</keyword>
<dbReference type="FunFam" id="3.40.50.10990:FF:000001">
    <property type="entry name" value="Riboflavin biosynthesis protein RibBA"/>
    <property type="match status" value="1"/>
</dbReference>
<dbReference type="GO" id="GO:0008686">
    <property type="term" value="F:3,4-dihydroxy-2-butanone-4-phosphate synthase activity"/>
    <property type="evidence" value="ECO:0007669"/>
    <property type="project" value="TreeGrafter"/>
</dbReference>
<evidence type="ECO:0000313" key="15">
    <source>
        <dbReference type="Proteomes" id="UP001190700"/>
    </source>
</evidence>
<keyword evidence="6" id="KW-0686">Riboflavin biosynthesis</keyword>
<dbReference type="InterPro" id="IPR000926">
    <property type="entry name" value="RibA"/>
</dbReference>
<keyword evidence="10" id="KW-0862">Zinc</keyword>
<dbReference type="GO" id="GO:0003935">
    <property type="term" value="F:GTP cyclohydrolase II activity"/>
    <property type="evidence" value="ECO:0007669"/>
    <property type="project" value="UniProtKB-EC"/>
</dbReference>
<evidence type="ECO:0000256" key="4">
    <source>
        <dbReference type="ARBA" id="ARBA00008976"/>
    </source>
</evidence>
<evidence type="ECO:0000256" key="3">
    <source>
        <dbReference type="ARBA" id="ARBA00005520"/>
    </source>
</evidence>
<organism evidence="14 15">
    <name type="scientific">Cymbomonas tetramitiformis</name>
    <dbReference type="NCBI Taxonomy" id="36881"/>
    <lineage>
        <taxon>Eukaryota</taxon>
        <taxon>Viridiplantae</taxon>
        <taxon>Chlorophyta</taxon>
        <taxon>Pyramimonadophyceae</taxon>
        <taxon>Pyramimonadales</taxon>
        <taxon>Pyramimonadaceae</taxon>
        <taxon>Cymbomonas</taxon>
    </lineage>
</organism>
<keyword evidence="7" id="KW-0479">Metal-binding</keyword>
<reference evidence="14 15" key="1">
    <citation type="journal article" date="2015" name="Genome Biol. Evol.">
        <title>Comparative Genomics of a Bacterivorous Green Alga Reveals Evolutionary Causalities and Consequences of Phago-Mixotrophic Mode of Nutrition.</title>
        <authorList>
            <person name="Burns J.A."/>
            <person name="Paasch A."/>
            <person name="Narechania A."/>
            <person name="Kim E."/>
        </authorList>
    </citation>
    <scope>NUCLEOTIDE SEQUENCE [LARGE SCALE GENOMIC DNA]</scope>
    <source>
        <strain evidence="14 15">PLY_AMNH</strain>
    </source>
</reference>
<comment type="caution">
    <text evidence="14">The sequence shown here is derived from an EMBL/GenBank/DDBJ whole genome shotgun (WGS) entry which is preliminary data.</text>
</comment>
<dbReference type="NCBIfam" id="NF001591">
    <property type="entry name" value="PRK00393.1"/>
    <property type="match status" value="1"/>
</dbReference>
<evidence type="ECO:0000313" key="14">
    <source>
        <dbReference type="EMBL" id="KAK3257680.1"/>
    </source>
</evidence>
<evidence type="ECO:0000256" key="6">
    <source>
        <dbReference type="ARBA" id="ARBA00022619"/>
    </source>
</evidence>
<proteinExistence type="inferred from homology"/>
<protein>
    <recommendedName>
        <fullName evidence="5">GTP cyclohydrolase II</fullName>
        <ecNumber evidence="5">3.5.4.25</ecNumber>
    </recommendedName>
</protein>
<comment type="catalytic activity">
    <reaction evidence="12">
        <text>GTP + 4 H2O = 2,5-diamino-6-hydroxy-4-(5-phosphoribosylamino)-pyrimidine + formate + 2 phosphate + 3 H(+)</text>
        <dbReference type="Rhea" id="RHEA:23704"/>
        <dbReference type="ChEBI" id="CHEBI:15377"/>
        <dbReference type="ChEBI" id="CHEBI:15378"/>
        <dbReference type="ChEBI" id="CHEBI:15740"/>
        <dbReference type="ChEBI" id="CHEBI:37565"/>
        <dbReference type="ChEBI" id="CHEBI:43474"/>
        <dbReference type="ChEBI" id="CHEBI:58614"/>
        <dbReference type="EC" id="3.5.4.25"/>
    </reaction>
</comment>
<dbReference type="PANTHER" id="PTHR21327">
    <property type="entry name" value="GTP CYCLOHYDROLASE II-RELATED"/>
    <property type="match status" value="1"/>
</dbReference>
<dbReference type="EMBL" id="LGRX02020241">
    <property type="protein sequence ID" value="KAK3257680.1"/>
    <property type="molecule type" value="Genomic_DNA"/>
</dbReference>
<keyword evidence="15" id="KW-1185">Reference proteome</keyword>
<evidence type="ECO:0000256" key="7">
    <source>
        <dbReference type="ARBA" id="ARBA00022723"/>
    </source>
</evidence>
<gene>
    <name evidence="14" type="ORF">CYMTET_33246</name>
</gene>
<dbReference type="GO" id="GO:0009231">
    <property type="term" value="P:riboflavin biosynthetic process"/>
    <property type="evidence" value="ECO:0007669"/>
    <property type="project" value="UniProtKB-KW"/>
</dbReference>
<dbReference type="HAMAP" id="MF_00179">
    <property type="entry name" value="RibA"/>
    <property type="match status" value="1"/>
</dbReference>
<evidence type="ECO:0000256" key="12">
    <source>
        <dbReference type="ARBA" id="ARBA00049295"/>
    </source>
</evidence>
<dbReference type="Pfam" id="PF00925">
    <property type="entry name" value="GTP_cyclohydro2"/>
    <property type="match status" value="1"/>
</dbReference>
<evidence type="ECO:0000256" key="2">
    <source>
        <dbReference type="ARBA" id="ARBA00004853"/>
    </source>
</evidence>
<comment type="pathway">
    <text evidence="2">Cofactor biosynthesis; riboflavin biosynthesis; 5-amino-6-(D-ribitylamino)uracil from GTP: step 1/4.</text>
</comment>
<dbReference type="GO" id="GO:0046872">
    <property type="term" value="F:metal ion binding"/>
    <property type="evidence" value="ECO:0007669"/>
    <property type="project" value="UniProtKB-KW"/>
</dbReference>
<evidence type="ECO:0000256" key="5">
    <source>
        <dbReference type="ARBA" id="ARBA00012762"/>
    </source>
</evidence>
<dbReference type="CDD" id="cd00641">
    <property type="entry name" value="GTP_cyclohydro2"/>
    <property type="match status" value="1"/>
</dbReference>
<dbReference type="InterPro" id="IPR032677">
    <property type="entry name" value="GTP_cyclohydro_II"/>
</dbReference>
<evidence type="ECO:0000256" key="11">
    <source>
        <dbReference type="ARBA" id="ARBA00023134"/>
    </source>
</evidence>
<dbReference type="AlphaFoldDB" id="A0AAE0FDH9"/>
<evidence type="ECO:0000256" key="1">
    <source>
        <dbReference type="ARBA" id="ARBA00001947"/>
    </source>
</evidence>
<comment type="cofactor">
    <cofactor evidence="1">
        <name>Zn(2+)</name>
        <dbReference type="ChEBI" id="CHEBI:29105"/>
    </cofactor>
</comment>
<dbReference type="GO" id="GO:0005525">
    <property type="term" value="F:GTP binding"/>
    <property type="evidence" value="ECO:0007669"/>
    <property type="project" value="UniProtKB-KW"/>
</dbReference>
<evidence type="ECO:0000256" key="10">
    <source>
        <dbReference type="ARBA" id="ARBA00022833"/>
    </source>
</evidence>